<dbReference type="InterPro" id="IPR037219">
    <property type="entry name" value="Peptidase_M41-like"/>
</dbReference>
<dbReference type="InterPro" id="IPR003959">
    <property type="entry name" value="ATPase_AAA_core"/>
</dbReference>
<gene>
    <name evidence="3" type="ORF">CHU95_02320</name>
</gene>
<feature type="region of interest" description="Disordered" evidence="1">
    <location>
        <begin position="1"/>
        <end position="27"/>
    </location>
</feature>
<evidence type="ECO:0000256" key="1">
    <source>
        <dbReference type="SAM" id="MobiDB-lite"/>
    </source>
</evidence>
<evidence type="ECO:0000259" key="2">
    <source>
        <dbReference type="SMART" id="SM00382"/>
    </source>
</evidence>
<protein>
    <recommendedName>
        <fullName evidence="2">AAA+ ATPase domain-containing protein</fullName>
    </recommendedName>
</protein>
<feature type="domain" description="AAA+ ATPase" evidence="2">
    <location>
        <begin position="317"/>
        <end position="455"/>
    </location>
</feature>
<dbReference type="Pfam" id="PF00004">
    <property type="entry name" value="AAA"/>
    <property type="match status" value="1"/>
</dbReference>
<dbReference type="GO" id="GO:0004176">
    <property type="term" value="F:ATP-dependent peptidase activity"/>
    <property type="evidence" value="ECO:0007669"/>
    <property type="project" value="InterPro"/>
</dbReference>
<comment type="caution">
    <text evidence="3">The sequence shown here is derived from an EMBL/GenBank/DDBJ whole genome shotgun (WGS) entry which is preliminary data.</text>
</comment>
<dbReference type="GO" id="GO:0016887">
    <property type="term" value="F:ATP hydrolysis activity"/>
    <property type="evidence" value="ECO:0007669"/>
    <property type="project" value="InterPro"/>
</dbReference>
<dbReference type="SUPFAM" id="SSF52540">
    <property type="entry name" value="P-loop containing nucleoside triphosphate hydrolases"/>
    <property type="match status" value="1"/>
</dbReference>
<dbReference type="GO" id="GO:0005524">
    <property type="term" value="F:ATP binding"/>
    <property type="evidence" value="ECO:0007669"/>
    <property type="project" value="InterPro"/>
</dbReference>
<dbReference type="GO" id="GO:0030163">
    <property type="term" value="P:protein catabolic process"/>
    <property type="evidence" value="ECO:0007669"/>
    <property type="project" value="TreeGrafter"/>
</dbReference>
<evidence type="ECO:0000313" key="4">
    <source>
        <dbReference type="Proteomes" id="UP000216998"/>
    </source>
</evidence>
<dbReference type="Proteomes" id="UP000216998">
    <property type="component" value="Unassembled WGS sequence"/>
</dbReference>
<dbReference type="InterPro" id="IPR000642">
    <property type="entry name" value="Peptidase_M41"/>
</dbReference>
<dbReference type="SMART" id="SM00382">
    <property type="entry name" value="AAA"/>
    <property type="match status" value="1"/>
</dbReference>
<dbReference type="OrthoDB" id="9809379at2"/>
<accession>A0A255Z670</accession>
<name>A0A255Z670_9PROT</name>
<dbReference type="PANTHER" id="PTHR23076:SF97">
    <property type="entry name" value="ATP-DEPENDENT ZINC METALLOPROTEASE YME1L1"/>
    <property type="match status" value="1"/>
</dbReference>
<dbReference type="Pfam" id="PF01434">
    <property type="entry name" value="Peptidase_M41"/>
    <property type="match status" value="1"/>
</dbReference>
<dbReference type="InterPro" id="IPR027417">
    <property type="entry name" value="P-loop_NTPase"/>
</dbReference>
<dbReference type="CDD" id="cd19481">
    <property type="entry name" value="RecA-like_protease"/>
    <property type="match status" value="1"/>
</dbReference>
<keyword evidence="4" id="KW-1185">Reference proteome</keyword>
<dbReference type="GO" id="GO:0005886">
    <property type="term" value="C:plasma membrane"/>
    <property type="evidence" value="ECO:0007669"/>
    <property type="project" value="TreeGrafter"/>
</dbReference>
<reference evidence="3 4" key="1">
    <citation type="submission" date="2017-07" db="EMBL/GenBank/DDBJ databases">
        <title>Niveispirillum cyanobacteriorum sp. nov., isolated from cyanobacterial aggregates in a eutrophic lake.</title>
        <authorList>
            <person name="Cai H."/>
        </authorList>
    </citation>
    <scope>NUCLEOTIDE SEQUENCE [LARGE SCALE GENOMIC DNA]</scope>
    <source>
        <strain evidence="4">TH1-14</strain>
    </source>
</reference>
<dbReference type="Gene3D" id="3.40.50.300">
    <property type="entry name" value="P-loop containing nucleotide triphosphate hydrolases"/>
    <property type="match status" value="1"/>
</dbReference>
<dbReference type="GO" id="GO:0006508">
    <property type="term" value="P:proteolysis"/>
    <property type="evidence" value="ECO:0007669"/>
    <property type="project" value="InterPro"/>
</dbReference>
<organism evidence="3 4">
    <name type="scientific">Niveispirillum lacus</name>
    <dbReference type="NCBI Taxonomy" id="1981099"/>
    <lineage>
        <taxon>Bacteria</taxon>
        <taxon>Pseudomonadati</taxon>
        <taxon>Pseudomonadota</taxon>
        <taxon>Alphaproteobacteria</taxon>
        <taxon>Rhodospirillales</taxon>
        <taxon>Azospirillaceae</taxon>
        <taxon>Niveispirillum</taxon>
    </lineage>
</organism>
<dbReference type="RefSeq" id="WP_094453344.1">
    <property type="nucleotide sequence ID" value="NZ_NOXU01000018.1"/>
</dbReference>
<sequence>MPIRTARRPSVNGNTHPLPVKRPTMTDTATDVPITLAAAAKRYNAQVAASLEMEQAPRPSPTVATGDCATAWAMLDRGLAASPQIADALDKGGCLIIVEVPGLDWVRPVRETLKLYLSGPTEMDDAQFTTMMETLALGDDEETPLPEVPEEPVRPEWAWFSELGEKDRHWAPHDIDSMTTALGNGKGVIMLASRLDRMPASVRHAADHHLTLPTLDGAAMTVAAHVLTGHHPSITIDDRLCGYLNPDILRLSRRLGEDGDAWIRRLRSFASLASQAVPYDGPKLVDLHGMDDAKAWGLNLVHDLKEYLAGRLPWKEVDRGCLLVGPTGTGKTSFARILSGTAGLPLVTGSHSLWQAAGHLGLMLAAMRRTFEQARAQAPCILFIDEIDAFQDRQSLRSNQRDYSLQVVNALLEATDGTLARDGVVLLAAANGLSVDPALVRPGRLDRVIMVSLPDDQALAGILRQHLGPDHLPGVDLLPFVSGMTASGADAELWARDAKREARRAGRSLTPEDLLAHIPRPETVSPDLHFRVAVHEAGHAVAAAVELPGKVQIVKVHGDHAGVRFELGQFDTEADARAHIRILLAGRAAEELRLGAAGFGAGGPVNSDLARATSLAAAMLAGHGFGDQLLWLGNAVPENTHSLLSAHPTLAEQVGRMLAEEHERVLALLRPRLPAIDQAAAILVERGSMSGHELEELVAAMPISTEAAP</sequence>
<proteinExistence type="predicted"/>
<dbReference type="Gene3D" id="1.20.58.760">
    <property type="entry name" value="Peptidase M41"/>
    <property type="match status" value="1"/>
</dbReference>
<dbReference type="EMBL" id="NOXU01000018">
    <property type="protein sequence ID" value="OYQ37033.1"/>
    <property type="molecule type" value="Genomic_DNA"/>
</dbReference>
<dbReference type="AlphaFoldDB" id="A0A255Z670"/>
<dbReference type="GO" id="GO:0004222">
    <property type="term" value="F:metalloendopeptidase activity"/>
    <property type="evidence" value="ECO:0007669"/>
    <property type="project" value="InterPro"/>
</dbReference>
<evidence type="ECO:0000313" key="3">
    <source>
        <dbReference type="EMBL" id="OYQ37033.1"/>
    </source>
</evidence>
<dbReference type="SUPFAM" id="SSF140990">
    <property type="entry name" value="FtsH protease domain-like"/>
    <property type="match status" value="1"/>
</dbReference>
<dbReference type="PANTHER" id="PTHR23076">
    <property type="entry name" value="METALLOPROTEASE M41 FTSH"/>
    <property type="match status" value="1"/>
</dbReference>
<dbReference type="InterPro" id="IPR003593">
    <property type="entry name" value="AAA+_ATPase"/>
</dbReference>